<feature type="compositionally biased region" description="Acidic residues" evidence="1">
    <location>
        <begin position="51"/>
        <end position="69"/>
    </location>
</feature>
<dbReference type="AlphaFoldDB" id="A0A255EHZ4"/>
<protein>
    <submittedName>
        <fullName evidence="2">Uncharacterized protein</fullName>
    </submittedName>
</protein>
<keyword evidence="3" id="KW-1185">Reference proteome</keyword>
<dbReference type="EMBL" id="NMVJ01000006">
    <property type="protein sequence ID" value="OYN90870.1"/>
    <property type="molecule type" value="Genomic_DNA"/>
</dbReference>
<evidence type="ECO:0000256" key="1">
    <source>
        <dbReference type="SAM" id="MobiDB-lite"/>
    </source>
</evidence>
<name>A0A255EHZ4_9ACTN</name>
<reference evidence="2 3" key="1">
    <citation type="submission" date="2017-07" db="EMBL/GenBank/DDBJ databases">
        <title>Draft whole genome sequences of clinical Proprionibacteriaceae strains.</title>
        <authorList>
            <person name="Bernier A.-M."/>
            <person name="Bernard K."/>
            <person name="Domingo M.-C."/>
        </authorList>
    </citation>
    <scope>NUCLEOTIDE SEQUENCE [LARGE SCALE GENOMIC DNA]</scope>
    <source>
        <strain evidence="2 3">NML 150081</strain>
    </source>
</reference>
<dbReference type="InterPro" id="IPR036894">
    <property type="entry name" value="YbaB-like_sf"/>
</dbReference>
<dbReference type="Gene3D" id="3.30.1310.10">
    <property type="entry name" value="Nucleoid-associated protein YbaB-like domain"/>
    <property type="match status" value="1"/>
</dbReference>
<organism evidence="2 3">
    <name type="scientific">Parenemella sanctibonifatiensis</name>
    <dbReference type="NCBI Taxonomy" id="2016505"/>
    <lineage>
        <taxon>Bacteria</taxon>
        <taxon>Bacillati</taxon>
        <taxon>Actinomycetota</taxon>
        <taxon>Actinomycetes</taxon>
        <taxon>Propionibacteriales</taxon>
        <taxon>Propionibacteriaceae</taxon>
        <taxon>Parenemella</taxon>
    </lineage>
</organism>
<feature type="region of interest" description="Disordered" evidence="1">
    <location>
        <begin position="1"/>
        <end position="84"/>
    </location>
</feature>
<feature type="compositionally biased region" description="Acidic residues" evidence="1">
    <location>
        <begin position="26"/>
        <end position="43"/>
    </location>
</feature>
<proteinExistence type="predicted"/>
<evidence type="ECO:0000313" key="2">
    <source>
        <dbReference type="EMBL" id="OYN90870.1"/>
    </source>
</evidence>
<accession>A0A255EHZ4</accession>
<evidence type="ECO:0000313" key="3">
    <source>
        <dbReference type="Proteomes" id="UP000216300"/>
    </source>
</evidence>
<comment type="caution">
    <text evidence="2">The sequence shown here is derived from an EMBL/GenBank/DDBJ whole genome shotgun (WGS) entry which is preliminary data.</text>
</comment>
<dbReference type="Proteomes" id="UP000216300">
    <property type="component" value="Unassembled WGS sequence"/>
</dbReference>
<gene>
    <name evidence="2" type="ORF">CGZ91_05100</name>
</gene>
<sequence>MFGSMMGREEQVSDDLDPMSTAGYDEPAESTAEGDDSEPDVDDPTAIVADEVGEVGEVDPDPDEDEDDPFAPVFGEPEEDEADEGLWDESGAIRIVLQEGRLTEVFVRNRWRKRLGSASKFPKTFLRLMRFHQTSVPAGPATAEGLPEFEDLAPGIMLNRESLGRLQERLNKNRDEMERLNQLNPSEIEPDRIVGEPATGQNAGGHVKVRLDPQGNTEEIECSSTWLEKVRTEELCEAIMAAHRQAYARHQPPTVEPGAYTKLSWEAAAVQHQILQLMKRL</sequence>